<name>F2ASB5_RHOBT</name>
<dbReference type="Proteomes" id="UP000006222">
    <property type="component" value="Unassembled WGS sequence"/>
</dbReference>
<organism evidence="2 3">
    <name type="scientific">Rhodopirellula baltica WH47</name>
    <dbReference type="NCBI Taxonomy" id="991778"/>
    <lineage>
        <taxon>Bacteria</taxon>
        <taxon>Pseudomonadati</taxon>
        <taxon>Planctomycetota</taxon>
        <taxon>Planctomycetia</taxon>
        <taxon>Pirellulales</taxon>
        <taxon>Pirellulaceae</taxon>
        <taxon>Rhodopirellula</taxon>
    </lineage>
</organism>
<reference evidence="2 3" key="1">
    <citation type="journal article" date="2013" name="Mar. Genomics">
        <title>Expression of sulfatases in Rhodopirellula baltica and the diversity of sulfatases in the genus Rhodopirellula.</title>
        <authorList>
            <person name="Wegner C.E."/>
            <person name="Richter-Heitmann T."/>
            <person name="Klindworth A."/>
            <person name="Klockow C."/>
            <person name="Richter M."/>
            <person name="Achstetter T."/>
            <person name="Glockner F.O."/>
            <person name="Harder J."/>
        </authorList>
    </citation>
    <scope>NUCLEOTIDE SEQUENCE [LARGE SCALE GENOMIC DNA]</scope>
    <source>
        <strain evidence="2 3">WH47</strain>
    </source>
</reference>
<dbReference type="RefSeq" id="WP_007326526.1">
    <property type="nucleotide sequence ID" value="NZ_AFAR01000142.1"/>
</dbReference>
<evidence type="ECO:0000313" key="3">
    <source>
        <dbReference type="Proteomes" id="UP000006222"/>
    </source>
</evidence>
<accession>F2ASB5</accession>
<protein>
    <submittedName>
        <fullName evidence="2">Uncharacterized protein</fullName>
    </submittedName>
</protein>
<gene>
    <name evidence="2" type="ORF">RBWH47_02061</name>
</gene>
<feature type="coiled-coil region" evidence="1">
    <location>
        <begin position="204"/>
        <end position="231"/>
    </location>
</feature>
<dbReference type="PATRIC" id="fig|991778.3.peg.2769"/>
<evidence type="ECO:0000313" key="2">
    <source>
        <dbReference type="EMBL" id="EGF27449.1"/>
    </source>
</evidence>
<comment type="caution">
    <text evidence="2">The sequence shown here is derived from an EMBL/GenBank/DDBJ whole genome shotgun (WGS) entry which is preliminary data.</text>
</comment>
<proteinExistence type="predicted"/>
<keyword evidence="1" id="KW-0175">Coiled coil</keyword>
<sequence>MNAFCRIIGVPAHSSVAHKESLTSMKRSVSVITSGCFFLVCFGLLGRPGYVHSQDASNGSGQEADAKPTAFGLFELQSIVNDTKLSDEIGLSPEQRKTILVAMQKYRDASMKGLRAKPGERISSEEMKELMDTAVRDAKEVLSKDQQSKLTEHIAKKRAELAAQPRARSYSPEQYQEMSKLRQIQTELMRLSFDTELADNLGLTAEQRVELSEVQRKYRSASEELRNGEERLDIGRRNEVLQEVVMSSQTILTPEQSEKLSLKIRIERLRRKHGDEFAMINGLAEDFGLDEKAQAKLSEKIEEVRKEYYDDWMELKKKSMKSIISELPRKHREEVEAAVRDFVEEDPRDKMNRFRFVAPTPAKK</sequence>
<evidence type="ECO:0000256" key="1">
    <source>
        <dbReference type="SAM" id="Coils"/>
    </source>
</evidence>
<dbReference type="EMBL" id="AFAR01000142">
    <property type="protein sequence ID" value="EGF27449.1"/>
    <property type="molecule type" value="Genomic_DNA"/>
</dbReference>
<dbReference type="AlphaFoldDB" id="F2ASB5"/>